<evidence type="ECO:0000313" key="1">
    <source>
        <dbReference type="EMBL" id="SFU84521.1"/>
    </source>
</evidence>
<evidence type="ECO:0000313" key="2">
    <source>
        <dbReference type="Proteomes" id="UP000199391"/>
    </source>
</evidence>
<dbReference type="EMBL" id="FPBO01000011">
    <property type="protein sequence ID" value="SFU84521.1"/>
    <property type="molecule type" value="Genomic_DNA"/>
</dbReference>
<reference evidence="2" key="1">
    <citation type="submission" date="2016-10" db="EMBL/GenBank/DDBJ databases">
        <authorList>
            <person name="Varghese N."/>
            <person name="Submissions S."/>
        </authorList>
    </citation>
    <scope>NUCLEOTIDE SEQUENCE [LARGE SCALE GENOMIC DNA]</scope>
    <source>
        <strain evidence="2">CGMCC 1.11014</strain>
    </source>
</reference>
<dbReference type="STRING" id="1035707.SAMN05216552_1011137"/>
<proteinExistence type="predicted"/>
<dbReference type="AlphaFoldDB" id="A0A1I7JH83"/>
<sequence>MRMALASKSGHVGRAAKLNRAMSIQQAFANHVGEHFARTGSRAELLLNVIADKGLQATI</sequence>
<protein>
    <submittedName>
        <fullName evidence="1">Uncharacterized protein</fullName>
    </submittedName>
</protein>
<dbReference type="Proteomes" id="UP000199391">
    <property type="component" value="Unassembled WGS sequence"/>
</dbReference>
<accession>A0A1I7JH83</accession>
<gene>
    <name evidence="1" type="ORF">SAMN05216552_1011137</name>
</gene>
<organism evidence="1 2">
    <name type="scientific">Pseudoduganella namucuonensis</name>
    <dbReference type="NCBI Taxonomy" id="1035707"/>
    <lineage>
        <taxon>Bacteria</taxon>
        <taxon>Pseudomonadati</taxon>
        <taxon>Pseudomonadota</taxon>
        <taxon>Betaproteobacteria</taxon>
        <taxon>Burkholderiales</taxon>
        <taxon>Oxalobacteraceae</taxon>
        <taxon>Telluria group</taxon>
        <taxon>Pseudoduganella</taxon>
    </lineage>
</organism>
<name>A0A1I7JH83_9BURK</name>
<keyword evidence="2" id="KW-1185">Reference proteome</keyword>
<dbReference type="RefSeq" id="WP_143133123.1">
    <property type="nucleotide sequence ID" value="NZ_FPBO01000011.1"/>
</dbReference>